<sequence length="304" mass="32469">MGIRDSILDTVGGTPLVRLSRLTADLPGEILLKLELNNPGGSHKMRIALHMIRAAEQEGLLKPGSGQTILEPTGGNTGMGIAIAAAVLGYRVVLVIPDNYSESKRRLLASFGVDVRLSDSTRGNNSHGELATEIQFEHPEYVMLNQAANPANPEIHRLTTVREIIADLDGTRVDCYVAGIGTGGHLTGIGEVLRQHQGGLRILGVQPEGCDMFADVFVPHRIQGLSIGMIPPVLNTEIIDEMVAVSEADAIDGMRRLMQSEGIGAGPSTGANIAACRRLLAASDEPLTLLTVAYDRVNDYLELL</sequence>
<dbReference type="Gene3D" id="3.40.50.1100">
    <property type="match status" value="2"/>
</dbReference>
<comment type="cofactor">
    <cofactor evidence="1">
        <name>pyridoxal 5'-phosphate</name>
        <dbReference type="ChEBI" id="CHEBI:597326"/>
    </cofactor>
</comment>
<protein>
    <submittedName>
        <fullName evidence="5">Cysteine synthase A</fullName>
    </submittedName>
</protein>
<dbReference type="InterPro" id="IPR036052">
    <property type="entry name" value="TrpB-like_PALP_sf"/>
</dbReference>
<feature type="domain" description="Tryptophan synthase beta chain-like PALP" evidence="4">
    <location>
        <begin position="8"/>
        <end position="281"/>
    </location>
</feature>
<dbReference type="AlphaFoldDB" id="A0A1C4ZK84"/>
<accession>A0A1C4ZK84</accession>
<evidence type="ECO:0000256" key="2">
    <source>
        <dbReference type="ARBA" id="ARBA00007103"/>
    </source>
</evidence>
<dbReference type="FunFam" id="3.40.50.1100:FF:000003">
    <property type="entry name" value="Cystathionine beta-synthase"/>
    <property type="match status" value="1"/>
</dbReference>
<evidence type="ECO:0000313" key="5">
    <source>
        <dbReference type="EMBL" id="SCF33480.1"/>
    </source>
</evidence>
<comment type="similarity">
    <text evidence="2">Belongs to the cysteine synthase/cystathionine beta-synthase family.</text>
</comment>
<dbReference type="InterPro" id="IPR001926">
    <property type="entry name" value="TrpB-like_PALP"/>
</dbReference>
<dbReference type="RefSeq" id="WP_218108247.1">
    <property type="nucleotide sequence ID" value="NZ_FMCU01000010.1"/>
</dbReference>
<dbReference type="GO" id="GO:0009069">
    <property type="term" value="P:serine family amino acid metabolic process"/>
    <property type="evidence" value="ECO:0007669"/>
    <property type="project" value="UniProtKB-ARBA"/>
</dbReference>
<dbReference type="GO" id="GO:0044272">
    <property type="term" value="P:sulfur compound biosynthetic process"/>
    <property type="evidence" value="ECO:0007669"/>
    <property type="project" value="UniProtKB-ARBA"/>
</dbReference>
<name>A0A1C4ZK84_9ACTN</name>
<dbReference type="SUPFAM" id="SSF53686">
    <property type="entry name" value="Tryptophan synthase beta subunit-like PLP-dependent enzymes"/>
    <property type="match status" value="1"/>
</dbReference>
<dbReference type="Proteomes" id="UP000198797">
    <property type="component" value="Unassembled WGS sequence"/>
</dbReference>
<reference evidence="6" key="1">
    <citation type="submission" date="2016-06" db="EMBL/GenBank/DDBJ databases">
        <authorList>
            <person name="Varghese N."/>
            <person name="Submissions Spin"/>
        </authorList>
    </citation>
    <scope>NUCLEOTIDE SEQUENCE [LARGE SCALE GENOMIC DNA]</scope>
    <source>
        <strain evidence="6">DSM 44100</strain>
    </source>
</reference>
<dbReference type="Pfam" id="PF00291">
    <property type="entry name" value="PALP"/>
    <property type="match status" value="1"/>
</dbReference>
<evidence type="ECO:0000259" key="4">
    <source>
        <dbReference type="Pfam" id="PF00291"/>
    </source>
</evidence>
<dbReference type="PANTHER" id="PTHR10314">
    <property type="entry name" value="CYSTATHIONINE BETA-SYNTHASE"/>
    <property type="match status" value="1"/>
</dbReference>
<organism evidence="5 6">
    <name type="scientific">Micromonospora matsumotoense</name>
    <dbReference type="NCBI Taxonomy" id="121616"/>
    <lineage>
        <taxon>Bacteria</taxon>
        <taxon>Bacillati</taxon>
        <taxon>Actinomycetota</taxon>
        <taxon>Actinomycetes</taxon>
        <taxon>Micromonosporales</taxon>
        <taxon>Micromonosporaceae</taxon>
        <taxon>Micromonospora</taxon>
    </lineage>
</organism>
<keyword evidence="3" id="KW-0663">Pyridoxal phosphate</keyword>
<evidence type="ECO:0000256" key="1">
    <source>
        <dbReference type="ARBA" id="ARBA00001933"/>
    </source>
</evidence>
<dbReference type="InterPro" id="IPR050214">
    <property type="entry name" value="Cys_Synth/Cystath_Beta-Synth"/>
</dbReference>
<proteinExistence type="inferred from homology"/>
<gene>
    <name evidence="5" type="ORF">GA0070216_11043</name>
</gene>
<keyword evidence="6" id="KW-1185">Reference proteome</keyword>
<dbReference type="CDD" id="cd01561">
    <property type="entry name" value="CBS_like"/>
    <property type="match status" value="1"/>
</dbReference>
<dbReference type="EMBL" id="FMCU01000010">
    <property type="protein sequence ID" value="SCF33480.1"/>
    <property type="molecule type" value="Genomic_DNA"/>
</dbReference>
<evidence type="ECO:0000256" key="3">
    <source>
        <dbReference type="ARBA" id="ARBA00022898"/>
    </source>
</evidence>
<dbReference type="GO" id="GO:0006534">
    <property type="term" value="P:cysteine metabolic process"/>
    <property type="evidence" value="ECO:0007669"/>
    <property type="project" value="UniProtKB-ARBA"/>
</dbReference>
<evidence type="ECO:0000313" key="6">
    <source>
        <dbReference type="Proteomes" id="UP000198797"/>
    </source>
</evidence>
<dbReference type="STRING" id="121616.GA0070216_11043"/>